<protein>
    <submittedName>
        <fullName evidence="10">AflYb/ hxtA/ putative hexose transporter</fullName>
    </submittedName>
</protein>
<dbReference type="EMBL" id="MU003771">
    <property type="protein sequence ID" value="KAF2724480.1"/>
    <property type="molecule type" value="Genomic_DNA"/>
</dbReference>
<evidence type="ECO:0000256" key="8">
    <source>
        <dbReference type="SAM" id="Phobius"/>
    </source>
</evidence>
<name>A0A9P4QEP7_9PEZI</name>
<comment type="caution">
    <text evidence="10">The sequence shown here is derived from an EMBL/GenBank/DDBJ whole genome shotgun (WGS) entry which is preliminary data.</text>
</comment>
<dbReference type="PANTHER" id="PTHR48022:SF64">
    <property type="entry name" value="MAJOR FACILITATOR SUPERFAMILY (MFS) PROFILE DOMAIN-CONTAINING PROTEIN"/>
    <property type="match status" value="1"/>
</dbReference>
<evidence type="ECO:0000256" key="6">
    <source>
        <dbReference type="ARBA" id="ARBA00023136"/>
    </source>
</evidence>
<feature type="transmembrane region" description="Helical" evidence="8">
    <location>
        <begin position="197"/>
        <end position="218"/>
    </location>
</feature>
<dbReference type="GO" id="GO:0005351">
    <property type="term" value="F:carbohydrate:proton symporter activity"/>
    <property type="evidence" value="ECO:0007669"/>
    <property type="project" value="TreeGrafter"/>
</dbReference>
<proteinExistence type="inferred from homology"/>
<dbReference type="AlphaFoldDB" id="A0A9P4QEP7"/>
<feature type="transmembrane region" description="Helical" evidence="8">
    <location>
        <begin position="389"/>
        <end position="413"/>
    </location>
</feature>
<feature type="transmembrane region" description="Helical" evidence="8">
    <location>
        <begin position="173"/>
        <end position="191"/>
    </location>
</feature>
<dbReference type="PANTHER" id="PTHR48022">
    <property type="entry name" value="PLASTIDIC GLUCOSE TRANSPORTER 4"/>
    <property type="match status" value="1"/>
</dbReference>
<dbReference type="Proteomes" id="UP000799441">
    <property type="component" value="Unassembled WGS sequence"/>
</dbReference>
<evidence type="ECO:0000256" key="7">
    <source>
        <dbReference type="RuleBase" id="RU003346"/>
    </source>
</evidence>
<organism evidence="10 11">
    <name type="scientific">Polychaeton citri CBS 116435</name>
    <dbReference type="NCBI Taxonomy" id="1314669"/>
    <lineage>
        <taxon>Eukaryota</taxon>
        <taxon>Fungi</taxon>
        <taxon>Dikarya</taxon>
        <taxon>Ascomycota</taxon>
        <taxon>Pezizomycotina</taxon>
        <taxon>Dothideomycetes</taxon>
        <taxon>Dothideomycetidae</taxon>
        <taxon>Capnodiales</taxon>
        <taxon>Capnodiaceae</taxon>
        <taxon>Polychaeton</taxon>
    </lineage>
</organism>
<keyword evidence="6 8" id="KW-0472">Membrane</keyword>
<comment type="similarity">
    <text evidence="2 7">Belongs to the major facilitator superfamily. Sugar transporter (TC 2.A.1.1) family.</text>
</comment>
<keyword evidence="4 8" id="KW-0812">Transmembrane</keyword>
<dbReference type="OrthoDB" id="6133115at2759"/>
<dbReference type="GO" id="GO:0016020">
    <property type="term" value="C:membrane"/>
    <property type="evidence" value="ECO:0007669"/>
    <property type="project" value="UniProtKB-SubCell"/>
</dbReference>
<keyword evidence="3 7" id="KW-0813">Transport</keyword>
<evidence type="ECO:0000256" key="5">
    <source>
        <dbReference type="ARBA" id="ARBA00022989"/>
    </source>
</evidence>
<feature type="domain" description="Major facilitator superfamily (MFS) profile" evidence="9">
    <location>
        <begin position="38"/>
        <end position="477"/>
    </location>
</feature>
<dbReference type="FunFam" id="1.20.1250.20:FF:000134">
    <property type="entry name" value="MFS sugar transporter protein"/>
    <property type="match status" value="1"/>
</dbReference>
<feature type="transmembrane region" description="Helical" evidence="8">
    <location>
        <begin position="354"/>
        <end position="377"/>
    </location>
</feature>
<feature type="transmembrane region" description="Helical" evidence="8">
    <location>
        <begin position="107"/>
        <end position="125"/>
    </location>
</feature>
<keyword evidence="11" id="KW-1185">Reference proteome</keyword>
<evidence type="ECO:0000256" key="2">
    <source>
        <dbReference type="ARBA" id="ARBA00010992"/>
    </source>
</evidence>
<dbReference type="Gene3D" id="1.20.1250.20">
    <property type="entry name" value="MFS general substrate transporter like domains"/>
    <property type="match status" value="1"/>
</dbReference>
<evidence type="ECO:0000313" key="11">
    <source>
        <dbReference type="Proteomes" id="UP000799441"/>
    </source>
</evidence>
<evidence type="ECO:0000259" key="9">
    <source>
        <dbReference type="PROSITE" id="PS50850"/>
    </source>
</evidence>
<gene>
    <name evidence="10" type="ORF">K431DRAFT_300800</name>
</gene>
<reference evidence="10" key="1">
    <citation type="journal article" date="2020" name="Stud. Mycol.">
        <title>101 Dothideomycetes genomes: a test case for predicting lifestyles and emergence of pathogens.</title>
        <authorList>
            <person name="Haridas S."/>
            <person name="Albert R."/>
            <person name="Binder M."/>
            <person name="Bloem J."/>
            <person name="Labutti K."/>
            <person name="Salamov A."/>
            <person name="Andreopoulos B."/>
            <person name="Baker S."/>
            <person name="Barry K."/>
            <person name="Bills G."/>
            <person name="Bluhm B."/>
            <person name="Cannon C."/>
            <person name="Castanera R."/>
            <person name="Culley D."/>
            <person name="Daum C."/>
            <person name="Ezra D."/>
            <person name="Gonzalez J."/>
            <person name="Henrissat B."/>
            <person name="Kuo A."/>
            <person name="Liang C."/>
            <person name="Lipzen A."/>
            <person name="Lutzoni F."/>
            <person name="Magnuson J."/>
            <person name="Mondo S."/>
            <person name="Nolan M."/>
            <person name="Ohm R."/>
            <person name="Pangilinan J."/>
            <person name="Park H.-J."/>
            <person name="Ramirez L."/>
            <person name="Alfaro M."/>
            <person name="Sun H."/>
            <person name="Tritt A."/>
            <person name="Yoshinaga Y."/>
            <person name="Zwiers L.-H."/>
            <person name="Turgeon B."/>
            <person name="Goodwin S."/>
            <person name="Spatafora J."/>
            <person name="Crous P."/>
            <person name="Grigoriev I."/>
        </authorList>
    </citation>
    <scope>NUCLEOTIDE SEQUENCE</scope>
    <source>
        <strain evidence="10">CBS 116435</strain>
    </source>
</reference>
<evidence type="ECO:0000313" key="10">
    <source>
        <dbReference type="EMBL" id="KAF2724480.1"/>
    </source>
</evidence>
<feature type="transmembrane region" description="Helical" evidence="8">
    <location>
        <begin position="131"/>
        <end position="153"/>
    </location>
</feature>
<dbReference type="Pfam" id="PF00083">
    <property type="entry name" value="Sugar_tr"/>
    <property type="match status" value="1"/>
</dbReference>
<dbReference type="SUPFAM" id="SSF103473">
    <property type="entry name" value="MFS general substrate transporter"/>
    <property type="match status" value="1"/>
</dbReference>
<feature type="transmembrane region" description="Helical" evidence="8">
    <location>
        <begin position="35"/>
        <end position="57"/>
    </location>
</feature>
<dbReference type="InterPro" id="IPR050360">
    <property type="entry name" value="MFS_Sugar_Transporters"/>
</dbReference>
<keyword evidence="5 8" id="KW-1133">Transmembrane helix</keyword>
<evidence type="ECO:0000256" key="4">
    <source>
        <dbReference type="ARBA" id="ARBA00022692"/>
    </source>
</evidence>
<dbReference type="NCBIfam" id="TIGR00879">
    <property type="entry name" value="SP"/>
    <property type="match status" value="1"/>
</dbReference>
<dbReference type="InterPro" id="IPR005829">
    <property type="entry name" value="Sugar_transporter_CS"/>
</dbReference>
<feature type="transmembrane region" description="Helical" evidence="8">
    <location>
        <begin position="77"/>
        <end position="100"/>
    </location>
</feature>
<feature type="transmembrane region" description="Helical" evidence="8">
    <location>
        <begin position="288"/>
        <end position="310"/>
    </location>
</feature>
<feature type="transmembrane region" description="Helical" evidence="8">
    <location>
        <begin position="425"/>
        <end position="442"/>
    </location>
</feature>
<evidence type="ECO:0000256" key="1">
    <source>
        <dbReference type="ARBA" id="ARBA00004141"/>
    </source>
</evidence>
<feature type="transmembrane region" description="Helical" evidence="8">
    <location>
        <begin position="454"/>
        <end position="473"/>
    </location>
</feature>
<dbReference type="InterPro" id="IPR020846">
    <property type="entry name" value="MFS_dom"/>
</dbReference>
<dbReference type="InterPro" id="IPR005828">
    <property type="entry name" value="MFS_sugar_transport-like"/>
</dbReference>
<evidence type="ECO:0000256" key="3">
    <source>
        <dbReference type="ARBA" id="ARBA00022448"/>
    </source>
</evidence>
<feature type="transmembrane region" description="Helical" evidence="8">
    <location>
        <begin position="330"/>
        <end position="347"/>
    </location>
</feature>
<accession>A0A9P4QEP7</accession>
<comment type="subcellular location">
    <subcellularLocation>
        <location evidence="1">Membrane</location>
        <topology evidence="1">Multi-pass membrane protein</topology>
    </subcellularLocation>
</comment>
<dbReference type="PROSITE" id="PS50850">
    <property type="entry name" value="MFS"/>
    <property type="match status" value="1"/>
</dbReference>
<sequence length="533" mass="58088">MVAGPAVGSKGDEAFKALPNNTHPKWWRDPGLRRLNIGILLIFASATANGFDAALMNGLLAIPQWHEDMGEHLNTNVLGLIIAGISLGGLPALIPAGYVSDHWGRKVCLAIGTSIMIVTSIVMALTKGPWAFLAMRLIMGVGIAFILIPAPALSSEIAHPRNRGTVTACFQTAFYWGAILSAAATFGGLYIPHSWSWRFPTIMQLFFPSLQVIGLFIAPESPRFLIAKGKRDKALEILAKFHANGDKDDALVQYEFQEMCEAIAREANATSGTGFKAFFQTKGNRHRLLICFLVGIMIQWAGNGIVSYYLAPILASVGITDPSQQAAINLGLQVWNAIMALGGAVAAERYGRRPLWLISCSGMLVCFTIITALSAVYAELGNIGSGKAVVAMLFLFFGFYDIAFTPLSFAYPVEILPYKLRARGLSVTLSTVFAAGFFNQYVNPIALEKLAWRFYFVYIACLVVFLFIIWFLFPETKGRSLEEIAVVFDGPEAGTEARRRASVVVAASRAGSIVSFSDPKEAVVHRTEHFEKL</sequence>
<dbReference type="PROSITE" id="PS00216">
    <property type="entry name" value="SUGAR_TRANSPORT_1"/>
    <property type="match status" value="2"/>
</dbReference>
<dbReference type="InterPro" id="IPR003663">
    <property type="entry name" value="Sugar/inositol_transpt"/>
</dbReference>
<dbReference type="InterPro" id="IPR036259">
    <property type="entry name" value="MFS_trans_sf"/>
</dbReference>